<dbReference type="Proteomes" id="UP000228934">
    <property type="component" value="Unassembled WGS sequence"/>
</dbReference>
<dbReference type="OrthoDB" id="8843611at2759"/>
<sequence>MTGDSVAAHGKRSPTAGRGRKTPEQSPPGGGGSPRRKGEVVGAKNKGQFNPGNGHPSMDNDIQSLPVGNLGTMTHRETNRWSLEETQITDTETMKGRGGEDPIPSMDRSIKQDHPKVIGGGTRVCGSSHRQAVVCDQESTQDGKGSLQGRNGQSTDPERDIWDLLKALPTKNDIQQLINAVEQSCMQAVESLKDDIRDLGYRVEEGMEKEQETTVQVVAYVQESMKKYEEILNSYRDQLDEYENRDRRQNIRIKGLKESITTIELAPTAQKIFGQIMGDQAPNIIEIAWIHRVPPYSTKADVPRDVICKVHKYAVKESIMKMARNNPMITFEGSNIALYPDISKRTL</sequence>
<reference evidence="4" key="1">
    <citation type="journal article" date="2017" name="Nat. Commun.">
        <title>The North American bullfrog draft genome provides insight into hormonal regulation of long noncoding RNA.</title>
        <authorList>
            <person name="Hammond S.A."/>
            <person name="Warren R.L."/>
            <person name="Vandervalk B.P."/>
            <person name="Kucuk E."/>
            <person name="Khan H."/>
            <person name="Gibb E.A."/>
            <person name="Pandoh P."/>
            <person name="Kirk H."/>
            <person name="Zhao Y."/>
            <person name="Jones M."/>
            <person name="Mungall A.J."/>
            <person name="Coope R."/>
            <person name="Pleasance S."/>
            <person name="Moore R.A."/>
            <person name="Holt R.A."/>
            <person name="Round J.M."/>
            <person name="Ohora S."/>
            <person name="Walle B.V."/>
            <person name="Veldhoen N."/>
            <person name="Helbing C.C."/>
            <person name="Birol I."/>
        </authorList>
    </citation>
    <scope>NUCLEOTIDE SEQUENCE [LARGE SCALE GENOMIC DNA]</scope>
</reference>
<organism evidence="3 4">
    <name type="scientific">Aquarana catesbeiana</name>
    <name type="common">American bullfrog</name>
    <name type="synonym">Rana catesbeiana</name>
    <dbReference type="NCBI Taxonomy" id="8400"/>
    <lineage>
        <taxon>Eukaryota</taxon>
        <taxon>Metazoa</taxon>
        <taxon>Chordata</taxon>
        <taxon>Craniata</taxon>
        <taxon>Vertebrata</taxon>
        <taxon>Euteleostomi</taxon>
        <taxon>Amphibia</taxon>
        <taxon>Batrachia</taxon>
        <taxon>Anura</taxon>
        <taxon>Neobatrachia</taxon>
        <taxon>Ranoidea</taxon>
        <taxon>Ranidae</taxon>
        <taxon>Aquarana</taxon>
    </lineage>
</organism>
<evidence type="ECO:0000313" key="4">
    <source>
        <dbReference type="Proteomes" id="UP000228934"/>
    </source>
</evidence>
<dbReference type="InterPro" id="IPR004244">
    <property type="entry name" value="Transposase_22"/>
</dbReference>
<proteinExistence type="predicted"/>
<dbReference type="Gene3D" id="3.30.70.1820">
    <property type="entry name" value="L1 transposable element, RRM domain"/>
    <property type="match status" value="1"/>
</dbReference>
<name>A0A2G9RHZ1_AQUCT</name>
<gene>
    <name evidence="3" type="ORF">AB205_0191200</name>
</gene>
<keyword evidence="1" id="KW-0175">Coiled coil</keyword>
<protein>
    <submittedName>
        <fullName evidence="3">Uncharacterized protein</fullName>
    </submittedName>
</protein>
<dbReference type="AlphaFoldDB" id="A0A2G9RHZ1"/>
<keyword evidence="4" id="KW-1185">Reference proteome</keyword>
<dbReference type="PANTHER" id="PTHR11505">
    <property type="entry name" value="L1 TRANSPOSABLE ELEMENT-RELATED"/>
    <property type="match status" value="1"/>
</dbReference>
<feature type="non-terminal residue" evidence="3">
    <location>
        <position position="347"/>
    </location>
</feature>
<feature type="compositionally biased region" description="Polar residues" evidence="2">
    <location>
        <begin position="137"/>
        <end position="155"/>
    </location>
</feature>
<dbReference type="EMBL" id="KV941800">
    <property type="protein sequence ID" value="PIO27508.1"/>
    <property type="molecule type" value="Genomic_DNA"/>
</dbReference>
<evidence type="ECO:0000313" key="3">
    <source>
        <dbReference type="EMBL" id="PIO27508.1"/>
    </source>
</evidence>
<accession>A0A2G9RHZ1</accession>
<evidence type="ECO:0000256" key="2">
    <source>
        <dbReference type="SAM" id="MobiDB-lite"/>
    </source>
</evidence>
<feature type="region of interest" description="Disordered" evidence="2">
    <location>
        <begin position="1"/>
        <end position="78"/>
    </location>
</feature>
<feature type="coiled-coil region" evidence="1">
    <location>
        <begin position="225"/>
        <end position="259"/>
    </location>
</feature>
<feature type="region of interest" description="Disordered" evidence="2">
    <location>
        <begin position="136"/>
        <end position="157"/>
    </location>
</feature>
<evidence type="ECO:0000256" key="1">
    <source>
        <dbReference type="SAM" id="Coils"/>
    </source>
</evidence>